<evidence type="ECO:0000313" key="4">
    <source>
        <dbReference type="Proteomes" id="UP001428341"/>
    </source>
</evidence>
<feature type="region of interest" description="Disordered" evidence="2">
    <location>
        <begin position="73"/>
        <end position="96"/>
    </location>
</feature>
<accession>A0AAP0MZE2</accession>
<evidence type="ECO:0000256" key="2">
    <source>
        <dbReference type="SAM" id="MobiDB-lite"/>
    </source>
</evidence>
<evidence type="ECO:0000256" key="1">
    <source>
        <dbReference type="SAM" id="Coils"/>
    </source>
</evidence>
<gene>
    <name evidence="3" type="ORF">WN944_021530</name>
</gene>
<dbReference type="PANTHER" id="PTHR31110:SF2">
    <property type="entry name" value="PESTICIDAL CRYSTAL CRY8BA PROTEIN"/>
    <property type="match status" value="1"/>
</dbReference>
<comment type="caution">
    <text evidence="3">The sequence shown here is derived from an EMBL/GenBank/DDBJ whole genome shotgun (WGS) entry which is preliminary data.</text>
</comment>
<sequence>MFTEGLDSNALKWVRQKGGAKKDIFGSLLTQRSKHDTTTNLRNGGRDIGLAQASKFRSGHSSSGVVPVSQTVHVRENDSGSGSDMDISPDSDDEVYRGKYSVKSPRLDHKIGNDAATKPGHKQADYVKVGNHSISSLSRKEAMQRQMNSAVRVERGRGGILLGKPGTAEEELPYSATSTEVVFAHSGSNNGCDSLRGTYTSDSYSCVTSGSNLETTAKQTDKYLQDIPSAPPFVSSGSAMEQVVGQSSAFSATTYVPKATGSIPSTAPGKGCTGYKVSDVSNRTAAGIQRDTSASSLPARLPTFHASGLGPWCAVISYDACVRLCLHSWAKGCEEQAPYFLNNECAVLRDAFGLRQVLLQSEEELLAKQSSELISEGAALKSKKTCGKLKVQVRKVKIGLDLPPGCSFSSLNLSMIKVELIRQHFSNLNSMVISGWDEIRKVRITPRIPANGSFSQQSLAYVHASTKYVKEVSRVLRNRVTTSHKTSSSYESVQETYSCQLRLKSISEEDAIRLQAGSGETHMFFPDSVGDDLIVEVHGSKGEYYGRVLAQVAAIADDPSDKLRWWPIYSEPEHELVGRIQLYINYSTSEVENNNLKGGCVAETVAYDLVLEVAMKAQKFQQRNLLLNGPWKWLLDNFASYYGVSDAYTKLRYLSYVMDVATPTHDCLALVYDLLLPVFMKGDSKKVLSHQENRILGEIDDQVQQILALLFENYKSLDELSPSGLIDVFGPPTGLSAPALASAVKLYTLLHDILASESQLKLTRYFQAAVKKRSRRHLAETDEYVVSKNEGTLMNPEGLSTAYQKMKSLILSVRNEICTDIEIHNQRVLPSFIDLPNLSASIYSVDLCNRLQAFLAACPPSGPSPPVAELVIATADFQRDLSCWNINHVKGGIEAKELFHSYITHWIYDKRRALLDISKLDKVKWAGVKTQNSTTPYVDEMDDQLKAMLNEYEVIIRRWPEYAVVLENAVADIERAIAEALDKQYADVLSPLKDNLTAKVFGLKYVQKIAKRTVNVYFVPDELGILLNSMKRMLDVLWPKIESQFKSWSSCIADGGNAVVGEHLSEITVMMRAKFRNYLLAVVEKFVENTKMQSTTKLKKIIQDSEETCAESDVRSRMQPLKDLLIKTMDRLHTVVEPHVFILICRIFWDQMGKDVLNFLENKREHRSWYKSSRFAVSILDDIFASQMQQLLGNALQEKDLEPPRSVMEVRSMLCKDSANYKDNNYYY</sequence>
<name>A0AAP0MZE2_9ROSI</name>
<dbReference type="EMBL" id="JBCGBO010000001">
    <property type="protein sequence ID" value="KAK9228578.1"/>
    <property type="molecule type" value="Genomic_DNA"/>
</dbReference>
<evidence type="ECO:0000313" key="3">
    <source>
        <dbReference type="EMBL" id="KAK9228578.1"/>
    </source>
</evidence>
<keyword evidence="1" id="KW-0175">Coiled coil</keyword>
<dbReference type="PANTHER" id="PTHR31110">
    <property type="entry name" value="PESTICIDAL CRYSTAL CRY8BA PROTEIN"/>
    <property type="match status" value="1"/>
</dbReference>
<dbReference type="Proteomes" id="UP001428341">
    <property type="component" value="Unassembled WGS sequence"/>
</dbReference>
<protein>
    <recommendedName>
        <fullName evidence="5">Pesticidal crystal cry8Ba protein</fullName>
    </recommendedName>
</protein>
<feature type="coiled-coil region" evidence="1">
    <location>
        <begin position="938"/>
        <end position="983"/>
    </location>
</feature>
<keyword evidence="4" id="KW-1185">Reference proteome</keyword>
<reference evidence="3 4" key="1">
    <citation type="submission" date="2024-05" db="EMBL/GenBank/DDBJ databases">
        <title>Haplotype-resolved chromosome-level genome assembly of Huyou (Citrus changshanensis).</title>
        <authorList>
            <person name="Miao C."/>
            <person name="Chen W."/>
            <person name="Wu Y."/>
            <person name="Wang L."/>
            <person name="Zhao S."/>
            <person name="Grierson D."/>
            <person name="Xu C."/>
            <person name="Chen K."/>
        </authorList>
    </citation>
    <scope>NUCLEOTIDE SEQUENCE [LARGE SCALE GENOMIC DNA]</scope>
    <source>
        <strain evidence="3">01-14</strain>
        <tissue evidence="3">Leaf</tissue>
    </source>
</reference>
<organism evidence="3 4">
    <name type="scientific">Citrus x changshan-huyou</name>
    <dbReference type="NCBI Taxonomy" id="2935761"/>
    <lineage>
        <taxon>Eukaryota</taxon>
        <taxon>Viridiplantae</taxon>
        <taxon>Streptophyta</taxon>
        <taxon>Embryophyta</taxon>
        <taxon>Tracheophyta</taxon>
        <taxon>Spermatophyta</taxon>
        <taxon>Magnoliopsida</taxon>
        <taxon>eudicotyledons</taxon>
        <taxon>Gunneridae</taxon>
        <taxon>Pentapetalae</taxon>
        <taxon>rosids</taxon>
        <taxon>malvids</taxon>
        <taxon>Sapindales</taxon>
        <taxon>Rutaceae</taxon>
        <taxon>Aurantioideae</taxon>
        <taxon>Citrus</taxon>
    </lineage>
</organism>
<dbReference type="AlphaFoldDB" id="A0AAP0MZE2"/>
<evidence type="ECO:0008006" key="5">
    <source>
        <dbReference type="Google" id="ProtNLM"/>
    </source>
</evidence>
<proteinExistence type="predicted"/>